<evidence type="ECO:0000313" key="6">
    <source>
        <dbReference type="EMBL" id="OCL09180.1"/>
    </source>
</evidence>
<evidence type="ECO:0000256" key="2">
    <source>
        <dbReference type="ARBA" id="ARBA00022771"/>
    </source>
</evidence>
<organism evidence="6 7">
    <name type="scientific">Glonium stellatum</name>
    <dbReference type="NCBI Taxonomy" id="574774"/>
    <lineage>
        <taxon>Eukaryota</taxon>
        <taxon>Fungi</taxon>
        <taxon>Dikarya</taxon>
        <taxon>Ascomycota</taxon>
        <taxon>Pezizomycotina</taxon>
        <taxon>Dothideomycetes</taxon>
        <taxon>Pleosporomycetidae</taxon>
        <taxon>Gloniales</taxon>
        <taxon>Gloniaceae</taxon>
        <taxon>Glonium</taxon>
    </lineage>
</organism>
<dbReference type="SMART" id="SM00184">
    <property type="entry name" value="RING"/>
    <property type="match status" value="1"/>
</dbReference>
<evidence type="ECO:0000256" key="4">
    <source>
        <dbReference type="PROSITE-ProRule" id="PRU00175"/>
    </source>
</evidence>
<dbReference type="AlphaFoldDB" id="A0A8E2F2N5"/>
<dbReference type="InterPro" id="IPR013083">
    <property type="entry name" value="Znf_RING/FYVE/PHD"/>
</dbReference>
<evidence type="ECO:0000256" key="1">
    <source>
        <dbReference type="ARBA" id="ARBA00022723"/>
    </source>
</evidence>
<name>A0A8E2F2N5_9PEZI</name>
<dbReference type="Pfam" id="PF13639">
    <property type="entry name" value="zf-RING_2"/>
    <property type="match status" value="1"/>
</dbReference>
<gene>
    <name evidence="6" type="ORF">AOQ84DRAFT_27521</name>
</gene>
<dbReference type="GO" id="GO:0008270">
    <property type="term" value="F:zinc ion binding"/>
    <property type="evidence" value="ECO:0007669"/>
    <property type="project" value="UniProtKB-KW"/>
</dbReference>
<dbReference type="OrthoDB" id="3801154at2759"/>
<sequence length="157" mass="17965">MASISSTRDAFLSGGLQNCNADEGTKCPICLEDLCSNNEQTVQIKPCKHIFGSQCLAAWLKFKNTCPMCRKVLYAGEPEVTGYGDVYVRGLVRQAREQLRDRFDDLAEGMQELVSRHRQNIGQSQERMRQDDRAHKERMKKIARWNAEQKLKIIRGT</sequence>
<keyword evidence="2 4" id="KW-0863">Zinc-finger</keyword>
<dbReference type="PROSITE" id="PS50089">
    <property type="entry name" value="ZF_RING_2"/>
    <property type="match status" value="1"/>
</dbReference>
<feature type="domain" description="RING-type" evidence="5">
    <location>
        <begin position="27"/>
        <end position="70"/>
    </location>
</feature>
<dbReference type="GO" id="GO:0043161">
    <property type="term" value="P:proteasome-mediated ubiquitin-dependent protein catabolic process"/>
    <property type="evidence" value="ECO:0007669"/>
    <property type="project" value="TreeGrafter"/>
</dbReference>
<accession>A0A8E2F2N5</accession>
<evidence type="ECO:0000259" key="5">
    <source>
        <dbReference type="PROSITE" id="PS50089"/>
    </source>
</evidence>
<dbReference type="Proteomes" id="UP000250140">
    <property type="component" value="Unassembled WGS sequence"/>
</dbReference>
<evidence type="ECO:0000256" key="3">
    <source>
        <dbReference type="ARBA" id="ARBA00022833"/>
    </source>
</evidence>
<dbReference type="InterPro" id="IPR050731">
    <property type="entry name" value="HRD1_E3_ubiq-ligases"/>
</dbReference>
<dbReference type="Gene3D" id="3.30.40.10">
    <property type="entry name" value="Zinc/RING finger domain, C3HC4 (zinc finger)"/>
    <property type="match status" value="1"/>
</dbReference>
<dbReference type="GO" id="GO:0061630">
    <property type="term" value="F:ubiquitin protein ligase activity"/>
    <property type="evidence" value="ECO:0007669"/>
    <property type="project" value="TreeGrafter"/>
</dbReference>
<dbReference type="InterPro" id="IPR001841">
    <property type="entry name" value="Znf_RING"/>
</dbReference>
<keyword evidence="3" id="KW-0862">Zinc</keyword>
<dbReference type="GO" id="GO:0012505">
    <property type="term" value="C:endomembrane system"/>
    <property type="evidence" value="ECO:0007669"/>
    <property type="project" value="TreeGrafter"/>
</dbReference>
<keyword evidence="7" id="KW-1185">Reference proteome</keyword>
<keyword evidence="1" id="KW-0479">Metal-binding</keyword>
<proteinExistence type="predicted"/>
<reference evidence="6 7" key="1">
    <citation type="journal article" date="2016" name="Nat. Commun.">
        <title>Ectomycorrhizal ecology is imprinted in the genome of the dominant symbiotic fungus Cenococcum geophilum.</title>
        <authorList>
            <consortium name="DOE Joint Genome Institute"/>
            <person name="Peter M."/>
            <person name="Kohler A."/>
            <person name="Ohm R.A."/>
            <person name="Kuo A."/>
            <person name="Krutzmann J."/>
            <person name="Morin E."/>
            <person name="Arend M."/>
            <person name="Barry K.W."/>
            <person name="Binder M."/>
            <person name="Choi C."/>
            <person name="Clum A."/>
            <person name="Copeland A."/>
            <person name="Grisel N."/>
            <person name="Haridas S."/>
            <person name="Kipfer T."/>
            <person name="LaButti K."/>
            <person name="Lindquist E."/>
            <person name="Lipzen A."/>
            <person name="Maire R."/>
            <person name="Meier B."/>
            <person name="Mihaltcheva S."/>
            <person name="Molinier V."/>
            <person name="Murat C."/>
            <person name="Poggeler S."/>
            <person name="Quandt C.A."/>
            <person name="Sperisen C."/>
            <person name="Tritt A."/>
            <person name="Tisserant E."/>
            <person name="Crous P.W."/>
            <person name="Henrissat B."/>
            <person name="Nehls U."/>
            <person name="Egli S."/>
            <person name="Spatafora J.W."/>
            <person name="Grigoriev I.V."/>
            <person name="Martin F.M."/>
        </authorList>
    </citation>
    <scope>NUCLEOTIDE SEQUENCE [LARGE SCALE GENOMIC DNA]</scope>
    <source>
        <strain evidence="6 7">CBS 207.34</strain>
    </source>
</reference>
<protein>
    <recommendedName>
        <fullName evidence="5">RING-type domain-containing protein</fullName>
    </recommendedName>
</protein>
<evidence type="ECO:0000313" key="7">
    <source>
        <dbReference type="Proteomes" id="UP000250140"/>
    </source>
</evidence>
<dbReference type="SUPFAM" id="SSF57850">
    <property type="entry name" value="RING/U-box"/>
    <property type="match status" value="1"/>
</dbReference>
<dbReference type="EMBL" id="KV749493">
    <property type="protein sequence ID" value="OCL09180.1"/>
    <property type="molecule type" value="Genomic_DNA"/>
</dbReference>
<dbReference type="PANTHER" id="PTHR22763">
    <property type="entry name" value="RING ZINC FINGER PROTEIN"/>
    <property type="match status" value="1"/>
</dbReference>